<proteinExistence type="predicted"/>
<dbReference type="Gene3D" id="3.60.21.10">
    <property type="match status" value="1"/>
</dbReference>
<dbReference type="RefSeq" id="WP_254759582.1">
    <property type="nucleotide sequence ID" value="NZ_JANCLT010000007.1"/>
</dbReference>
<sequence length="374" mass="41987">MVIRFLLMLLIFAALNVYIGWHGSFLLSFFEVPVPAAMYWIVFWIVSLSYVFGRFKIVPGVLGRAFQWVGSYYFALLEFALILLPVADLIAWGLHSAGVPTTTYVPVLGTFVILVLALLLGIGSWNAWNPIIRTYELHIDKPGGDFKELRVAMASDLHLGNIVENRHLGRLVKAMNAMKPDLILLPGDVIDDVIEPFIRKEMAQVMKGLQSRYGIYAVLGNHEYYGGHIPEYIRQMNSIGIRVLQDETVLVADSFYVAGRKDKTAESMDKAGRLPVADLLADLDKSKPVLLMDHQPYHFDKAAAAGADVLMCGHTHRGQFAPNHLITKRLFELDWGYMLKEKMHVVVSSGFGTWGPPVRIASRSEIIQLMIRFA</sequence>
<dbReference type="EMBL" id="JANCLT010000007">
    <property type="protein sequence ID" value="MCP8969660.1"/>
    <property type="molecule type" value="Genomic_DNA"/>
</dbReference>
<evidence type="ECO:0000313" key="4">
    <source>
        <dbReference type="Proteomes" id="UP001156102"/>
    </source>
</evidence>
<feature type="transmembrane region" description="Helical" evidence="1">
    <location>
        <begin position="65"/>
        <end position="87"/>
    </location>
</feature>
<evidence type="ECO:0000259" key="2">
    <source>
        <dbReference type="Pfam" id="PF00149"/>
    </source>
</evidence>
<dbReference type="PANTHER" id="PTHR31302">
    <property type="entry name" value="TRANSMEMBRANE PROTEIN WITH METALLOPHOSPHOESTERASE DOMAIN-RELATED"/>
    <property type="match status" value="1"/>
</dbReference>
<feature type="domain" description="Calcineurin-like phosphoesterase" evidence="2">
    <location>
        <begin position="149"/>
        <end position="317"/>
    </location>
</feature>
<evidence type="ECO:0000256" key="1">
    <source>
        <dbReference type="SAM" id="Phobius"/>
    </source>
</evidence>
<keyword evidence="4" id="KW-1185">Reference proteome</keyword>
<evidence type="ECO:0000313" key="3">
    <source>
        <dbReference type="EMBL" id="MCP8969660.1"/>
    </source>
</evidence>
<accession>A0AA41XB18</accession>
<reference evidence="3" key="1">
    <citation type="submission" date="2022-07" db="EMBL/GenBank/DDBJ databases">
        <authorList>
            <person name="Li W.-J."/>
            <person name="Deng Q.-Q."/>
        </authorList>
    </citation>
    <scope>NUCLEOTIDE SEQUENCE</scope>
    <source>
        <strain evidence="3">SYSU M60031</strain>
    </source>
</reference>
<keyword evidence="1" id="KW-0472">Membrane</keyword>
<feature type="transmembrane region" description="Helical" evidence="1">
    <location>
        <begin position="107"/>
        <end position="128"/>
    </location>
</feature>
<gene>
    <name evidence="3" type="ORF">NK662_14105</name>
</gene>
<dbReference type="Proteomes" id="UP001156102">
    <property type="component" value="Unassembled WGS sequence"/>
</dbReference>
<protein>
    <submittedName>
        <fullName evidence="3">Metallophosphoesterase</fullName>
    </submittedName>
</protein>
<dbReference type="InterPro" id="IPR051158">
    <property type="entry name" value="Metallophosphoesterase_sf"/>
</dbReference>
<keyword evidence="1" id="KW-1133">Transmembrane helix</keyword>
<organism evidence="3 4">
    <name type="scientific">Ectobacillus ponti</name>
    <dbReference type="NCBI Taxonomy" id="2961894"/>
    <lineage>
        <taxon>Bacteria</taxon>
        <taxon>Bacillati</taxon>
        <taxon>Bacillota</taxon>
        <taxon>Bacilli</taxon>
        <taxon>Bacillales</taxon>
        <taxon>Bacillaceae</taxon>
        <taxon>Ectobacillus</taxon>
    </lineage>
</organism>
<dbReference type="Pfam" id="PF00149">
    <property type="entry name" value="Metallophos"/>
    <property type="match status" value="1"/>
</dbReference>
<dbReference type="InterPro" id="IPR029052">
    <property type="entry name" value="Metallo-depent_PP-like"/>
</dbReference>
<keyword evidence="1" id="KW-0812">Transmembrane</keyword>
<dbReference type="InterPro" id="IPR004843">
    <property type="entry name" value="Calcineurin-like_PHP"/>
</dbReference>
<feature type="transmembrane region" description="Helical" evidence="1">
    <location>
        <begin position="7"/>
        <end position="30"/>
    </location>
</feature>
<name>A0AA41XB18_9BACI</name>
<dbReference type="AlphaFoldDB" id="A0AA41XB18"/>
<dbReference type="PANTHER" id="PTHR31302:SF0">
    <property type="entry name" value="TRANSMEMBRANE PROTEIN WITH METALLOPHOSPHOESTERASE DOMAIN"/>
    <property type="match status" value="1"/>
</dbReference>
<dbReference type="CDD" id="cd07385">
    <property type="entry name" value="MPP_YkuE_C"/>
    <property type="match status" value="1"/>
</dbReference>
<dbReference type="GO" id="GO:0016787">
    <property type="term" value="F:hydrolase activity"/>
    <property type="evidence" value="ECO:0007669"/>
    <property type="project" value="InterPro"/>
</dbReference>
<feature type="transmembrane region" description="Helical" evidence="1">
    <location>
        <begin position="36"/>
        <end position="53"/>
    </location>
</feature>
<comment type="caution">
    <text evidence="3">The sequence shown here is derived from an EMBL/GenBank/DDBJ whole genome shotgun (WGS) entry which is preliminary data.</text>
</comment>
<dbReference type="SUPFAM" id="SSF56300">
    <property type="entry name" value="Metallo-dependent phosphatases"/>
    <property type="match status" value="1"/>
</dbReference>